<feature type="region of interest" description="Disordered" evidence="1">
    <location>
        <begin position="66"/>
        <end position="122"/>
    </location>
</feature>
<proteinExistence type="predicted"/>
<dbReference type="Proteomes" id="UP000282926">
    <property type="component" value="Unassembled WGS sequence"/>
</dbReference>
<evidence type="ECO:0000313" key="4">
    <source>
        <dbReference type="Proteomes" id="UP000282926"/>
    </source>
</evidence>
<protein>
    <submittedName>
        <fullName evidence="3">Lamin tail domain-containing protein</fullName>
    </submittedName>
</protein>
<feature type="domain" description="LTD" evidence="2">
    <location>
        <begin position="117"/>
        <end position="255"/>
    </location>
</feature>
<feature type="region of interest" description="Disordered" evidence="1">
    <location>
        <begin position="279"/>
        <end position="337"/>
    </location>
</feature>
<dbReference type="InterPro" id="IPR036415">
    <property type="entry name" value="Lamin_tail_dom_sf"/>
</dbReference>
<name>A0ABY0CX83_9DELT</name>
<dbReference type="RefSeq" id="WP_115603104.1">
    <property type="nucleotide sequence ID" value="NZ_SADD01000001.1"/>
</dbReference>
<evidence type="ECO:0000259" key="2">
    <source>
        <dbReference type="PROSITE" id="PS51841"/>
    </source>
</evidence>
<dbReference type="EMBL" id="SADD01000001">
    <property type="protein sequence ID" value="RVU48298.1"/>
    <property type="molecule type" value="Genomic_DNA"/>
</dbReference>
<feature type="region of interest" description="Disordered" evidence="1">
    <location>
        <begin position="135"/>
        <end position="154"/>
    </location>
</feature>
<dbReference type="InterPro" id="IPR001322">
    <property type="entry name" value="Lamin_tail_dom"/>
</dbReference>
<evidence type="ECO:0000256" key="1">
    <source>
        <dbReference type="SAM" id="MobiDB-lite"/>
    </source>
</evidence>
<feature type="compositionally biased region" description="Low complexity" evidence="1">
    <location>
        <begin position="322"/>
        <end position="337"/>
    </location>
</feature>
<dbReference type="PROSITE" id="PS51257">
    <property type="entry name" value="PROKAR_LIPOPROTEIN"/>
    <property type="match status" value="1"/>
</dbReference>
<dbReference type="SUPFAM" id="SSF74853">
    <property type="entry name" value="Lamin A/C globular tail domain"/>
    <property type="match status" value="1"/>
</dbReference>
<evidence type="ECO:0000313" key="3">
    <source>
        <dbReference type="EMBL" id="RVU48298.1"/>
    </source>
</evidence>
<gene>
    <name evidence="3" type="ORF">EA187_02350</name>
</gene>
<comment type="caution">
    <text evidence="3">The sequence shown here is derived from an EMBL/GenBank/DDBJ whole genome shotgun (WGS) entry which is preliminary data.</text>
</comment>
<organism evidence="3 4">
    <name type="scientific">Lujinxingia sediminis</name>
    <dbReference type="NCBI Taxonomy" id="2480984"/>
    <lineage>
        <taxon>Bacteria</taxon>
        <taxon>Deltaproteobacteria</taxon>
        <taxon>Bradymonadales</taxon>
        <taxon>Lujinxingiaceae</taxon>
        <taxon>Lujinxingia</taxon>
    </lineage>
</organism>
<feature type="compositionally biased region" description="Low complexity" evidence="1">
    <location>
        <begin position="87"/>
        <end position="105"/>
    </location>
</feature>
<sequence length="337" mass="34956">MKSARIHVDRTESHLPTASLVLLSLLALLLSSAGCGPATETECRTSNDCLSAQFCRLSRCVYIVSEESDQSESSGNDVGHTPDTDPTDLPADPSPGSSDTGTTTDADLPGSPDLPHPCPEARRPEAGLLLINELLPNVPTGPEGDANADGSRSAHDDEFVEIVNISPHTLDLEGVGVANDTSIRFTFPPHCLAAGHGAVIFAASTSGAPPPAGEGFDTWLADSRFQLANDGGRVALYRADGQLIDEALYTNAPPRSLNRSPELSSGSFAHHTTLSEDRLFSPGTCADGRPLTSGCAAPNDLPDGENNEGDESSSDPSPPDDAQPAPDASNPDASEPG</sequence>
<dbReference type="PROSITE" id="PS51841">
    <property type="entry name" value="LTD"/>
    <property type="match status" value="1"/>
</dbReference>
<dbReference type="Pfam" id="PF00932">
    <property type="entry name" value="LTD"/>
    <property type="match status" value="1"/>
</dbReference>
<feature type="compositionally biased region" description="Acidic residues" evidence="1">
    <location>
        <begin position="302"/>
        <end position="313"/>
    </location>
</feature>
<dbReference type="Gene3D" id="2.60.40.1260">
    <property type="entry name" value="Lamin Tail domain"/>
    <property type="match status" value="1"/>
</dbReference>
<keyword evidence="4" id="KW-1185">Reference proteome</keyword>
<accession>A0ABY0CX83</accession>
<reference evidence="3 4" key="1">
    <citation type="submission" date="2019-01" db="EMBL/GenBank/DDBJ databases">
        <title>Lujinxingia litoralis gen. nov., sp. nov. and Lujinxingia sediminis gen. nov., sp. nov., new members in the order Bradymonadales, isolated from coastal sediment.</title>
        <authorList>
            <person name="Li C.-M."/>
        </authorList>
    </citation>
    <scope>NUCLEOTIDE SEQUENCE [LARGE SCALE GENOMIC DNA]</scope>
    <source>
        <strain evidence="3 4">SEH01</strain>
    </source>
</reference>